<dbReference type="Pfam" id="PF05050">
    <property type="entry name" value="Methyltransf_21"/>
    <property type="match status" value="1"/>
</dbReference>
<dbReference type="InterPro" id="IPR029063">
    <property type="entry name" value="SAM-dependent_MTases_sf"/>
</dbReference>
<geneLocation type="plasmid" evidence="2 3">
    <name>p2</name>
</geneLocation>
<dbReference type="AlphaFoldDB" id="A0A4D8QRF0"/>
<dbReference type="Pfam" id="PF14559">
    <property type="entry name" value="TPR_19"/>
    <property type="match status" value="1"/>
</dbReference>
<dbReference type="Gene3D" id="3.40.50.150">
    <property type="entry name" value="Vaccinia Virus protein VP39"/>
    <property type="match status" value="1"/>
</dbReference>
<evidence type="ECO:0000313" key="2">
    <source>
        <dbReference type="EMBL" id="QCO12061.1"/>
    </source>
</evidence>
<sequence length="263" mass="28579">MGCGTNGPMRTNACCAITAHNRFRSTAPRRRRPSEGPMMATIEEALDIAIDHHASGRLAEAETIYSRILDVDPRNAPALHLAGVLACQTDRLDTALDRLGLAVREAPGMAAYRVDHAKALTAARRWSDVAAALRPALLVLAPDSAEGWYFLALLKADVEGMEAMVVEGAVRSIARCRPALYLENDREEQSADLIAMLQGLGYRLWWHIVPIYNPANHAGNRYDAFPGVVSLNLLGLPKGRPCPMQTLPPVIGPGQSWREALTG</sequence>
<dbReference type="Proteomes" id="UP000298774">
    <property type="component" value="Plasmid p2"/>
</dbReference>
<dbReference type="SUPFAM" id="SSF53335">
    <property type="entry name" value="S-adenosyl-L-methionine-dependent methyltransferases"/>
    <property type="match status" value="1"/>
</dbReference>
<dbReference type="Gene3D" id="1.25.40.10">
    <property type="entry name" value="Tetratricopeptide repeat domain"/>
    <property type="match status" value="1"/>
</dbReference>
<evidence type="ECO:0000259" key="1">
    <source>
        <dbReference type="Pfam" id="PF05050"/>
    </source>
</evidence>
<proteinExistence type="predicted"/>
<gene>
    <name evidence="2" type="ORF">D3868_23745</name>
</gene>
<dbReference type="EMBL" id="CP032341">
    <property type="protein sequence ID" value="QCO12061.1"/>
    <property type="molecule type" value="Genomic_DNA"/>
</dbReference>
<evidence type="ECO:0000313" key="3">
    <source>
        <dbReference type="Proteomes" id="UP000298774"/>
    </source>
</evidence>
<feature type="domain" description="Methyltransferase FkbM" evidence="1">
    <location>
        <begin position="152"/>
        <end position="204"/>
    </location>
</feature>
<protein>
    <recommendedName>
        <fullName evidence="1">Methyltransferase FkbM domain-containing protein</fullName>
    </recommendedName>
</protein>
<dbReference type="InterPro" id="IPR006342">
    <property type="entry name" value="FkbM_mtfrase"/>
</dbReference>
<accession>A0A4D8QRF0</accession>
<dbReference type="InterPro" id="IPR011990">
    <property type="entry name" value="TPR-like_helical_dom_sf"/>
</dbReference>
<reference evidence="2 3" key="1">
    <citation type="submission" date="2018-09" db="EMBL/GenBank/DDBJ databases">
        <title>Whole genome based analysis of evolution and adaptive divergence in Indian and Brazilian strains of Azospirillum brasilense.</title>
        <authorList>
            <person name="Singh C."/>
            <person name="Tripathi A.K."/>
        </authorList>
    </citation>
    <scope>NUCLEOTIDE SEQUENCE [LARGE SCALE GENOMIC DNA]</scope>
    <source>
        <strain evidence="2 3">MTCC4038</strain>
        <plasmid evidence="2 3">p2</plasmid>
    </source>
</reference>
<dbReference type="SUPFAM" id="SSF48452">
    <property type="entry name" value="TPR-like"/>
    <property type="match status" value="1"/>
</dbReference>
<organism evidence="2 3">
    <name type="scientific">Azospirillum brasilense</name>
    <dbReference type="NCBI Taxonomy" id="192"/>
    <lineage>
        <taxon>Bacteria</taxon>
        <taxon>Pseudomonadati</taxon>
        <taxon>Pseudomonadota</taxon>
        <taxon>Alphaproteobacteria</taxon>
        <taxon>Rhodospirillales</taxon>
        <taxon>Azospirillaceae</taxon>
        <taxon>Azospirillum</taxon>
    </lineage>
</organism>
<name>A0A4D8QRF0_AZOBR</name>
<keyword evidence="2" id="KW-0614">Plasmid</keyword>